<sequence length="142" mass="15464">MAEEEESYLVRGAMLYCNCGSHPRRLNLPKCHGVYVLNHPVIREDDCEPGKNISYFGVCLGETPPAGAEEILLDQYVPEGETGTGEEIQGPRCAPDIIGKWRSTNEATCVSGDGTAVTTNSYLVCRCGGLIQPITNGHEYEE</sequence>
<evidence type="ECO:0000313" key="1">
    <source>
        <dbReference type="EMBL" id="BCJ92611.1"/>
    </source>
</evidence>
<dbReference type="RefSeq" id="WP_184095678.1">
    <property type="nucleotide sequence ID" value="NZ_AP023367.1"/>
</dbReference>
<dbReference type="Proteomes" id="UP000515561">
    <property type="component" value="Chromosome"/>
</dbReference>
<proteinExistence type="predicted"/>
<name>A0A6S6R045_9FIRM</name>
<dbReference type="Pfam" id="PF14107">
    <property type="entry name" value="DUF4280"/>
    <property type="match status" value="1"/>
</dbReference>
<protein>
    <submittedName>
        <fullName evidence="1">Uncharacterized protein</fullName>
    </submittedName>
</protein>
<evidence type="ECO:0000313" key="2">
    <source>
        <dbReference type="Proteomes" id="UP000515561"/>
    </source>
</evidence>
<gene>
    <name evidence="1" type="ORF">acsn021_01800</name>
</gene>
<accession>A0A6S6R045</accession>
<dbReference type="AlphaFoldDB" id="A0A6S6R045"/>
<keyword evidence="2" id="KW-1185">Reference proteome</keyword>
<dbReference type="KEGG" id="acel:acsn021_01800"/>
<dbReference type="InterPro" id="IPR025460">
    <property type="entry name" value="DUF4280"/>
</dbReference>
<dbReference type="EMBL" id="AP023367">
    <property type="protein sequence ID" value="BCJ92611.1"/>
    <property type="molecule type" value="Genomic_DNA"/>
</dbReference>
<reference evidence="1 2" key="1">
    <citation type="journal article" date="2016" name="Int. J. Syst. Evol. Microbiol.">
        <title>Descriptions of Anaerotaenia torta gen. nov., sp. nov. and Anaerocolumna cellulosilytica gen. nov., sp. nov. isolated from a methanogenic reactor of cattle waste.</title>
        <authorList>
            <person name="Uek A."/>
            <person name="Ohtaki Y."/>
            <person name="Kaku N."/>
            <person name="Ueki K."/>
        </authorList>
    </citation>
    <scope>NUCLEOTIDE SEQUENCE [LARGE SCALE GENOMIC DNA]</scope>
    <source>
        <strain evidence="1 2">SN021</strain>
    </source>
</reference>
<organism evidence="1 2">
    <name type="scientific">Anaerocolumna cellulosilytica</name>
    <dbReference type="NCBI Taxonomy" id="433286"/>
    <lineage>
        <taxon>Bacteria</taxon>
        <taxon>Bacillati</taxon>
        <taxon>Bacillota</taxon>
        <taxon>Clostridia</taxon>
        <taxon>Lachnospirales</taxon>
        <taxon>Lachnospiraceae</taxon>
        <taxon>Anaerocolumna</taxon>
    </lineage>
</organism>